<gene>
    <name evidence="2" type="ORF">SAMN05216551_10745</name>
</gene>
<name>A0A1H2PQH8_9BURK</name>
<evidence type="ECO:0000313" key="3">
    <source>
        <dbReference type="Proteomes" id="UP000243719"/>
    </source>
</evidence>
<dbReference type="AlphaFoldDB" id="A0A1H2PQH8"/>
<feature type="domain" description="Cyanophage baseplate Pam3 plug gp18" evidence="1">
    <location>
        <begin position="5"/>
        <end position="103"/>
    </location>
</feature>
<keyword evidence="3" id="KW-1185">Reference proteome</keyword>
<dbReference type="RefSeq" id="WP_091908704.1">
    <property type="nucleotide sequence ID" value="NZ_FNLO01000007.1"/>
</dbReference>
<evidence type="ECO:0000259" key="1">
    <source>
        <dbReference type="Pfam" id="PF22479"/>
    </source>
</evidence>
<dbReference type="OrthoDB" id="5465444at2"/>
<sequence>MPNFYEIPLTPTQQRFSIRLGDTVYQLTLSYLAVSGGGWVLDIADEAGTPMASGLPLVTGSNLLEPYAHLGFSGRLWVQTKGDPDAAPTYANLGTETRLYWVTDE</sequence>
<evidence type="ECO:0000313" key="2">
    <source>
        <dbReference type="EMBL" id="SDV49075.1"/>
    </source>
</evidence>
<dbReference type="Pfam" id="PF22479">
    <property type="entry name" value="Pam3_gp18"/>
    <property type="match status" value="1"/>
</dbReference>
<accession>A0A1H2PQH8</accession>
<dbReference type="InterPro" id="IPR054252">
    <property type="entry name" value="Pam3_gp18"/>
</dbReference>
<proteinExistence type="predicted"/>
<protein>
    <recommendedName>
        <fullName evidence="1">Cyanophage baseplate Pam3 plug gp18 domain-containing protein</fullName>
    </recommendedName>
</protein>
<reference evidence="3" key="1">
    <citation type="submission" date="2016-09" db="EMBL/GenBank/DDBJ databases">
        <authorList>
            <person name="Varghese N."/>
            <person name="Submissions S."/>
        </authorList>
    </citation>
    <scope>NUCLEOTIDE SEQUENCE [LARGE SCALE GENOMIC DNA]</scope>
    <source>
        <strain evidence="3">JS23</strain>
    </source>
</reference>
<dbReference type="STRING" id="1770053.SAMN05216551_10745"/>
<dbReference type="EMBL" id="FNLO01000007">
    <property type="protein sequence ID" value="SDV49075.1"/>
    <property type="molecule type" value="Genomic_DNA"/>
</dbReference>
<dbReference type="Proteomes" id="UP000243719">
    <property type="component" value="Unassembled WGS sequence"/>
</dbReference>
<organism evidence="2 3">
    <name type="scientific">Chitinasiproducens palmae</name>
    <dbReference type="NCBI Taxonomy" id="1770053"/>
    <lineage>
        <taxon>Bacteria</taxon>
        <taxon>Pseudomonadati</taxon>
        <taxon>Pseudomonadota</taxon>
        <taxon>Betaproteobacteria</taxon>
        <taxon>Burkholderiales</taxon>
        <taxon>Burkholderiaceae</taxon>
        <taxon>Chitinasiproducens</taxon>
    </lineage>
</organism>